<name>A0A915EZ67_9CEST</name>
<dbReference type="WBParaSite" id="maker-E.canG7_contigs_5163-snap-gene-0.10-mRNA-1">
    <property type="protein sequence ID" value="maker-E.canG7_contigs_5163-snap-gene-0.10-mRNA-1"/>
    <property type="gene ID" value="EcG7_06943"/>
</dbReference>
<protein>
    <recommendedName>
        <fullName evidence="3">Nucleolar protein 16</fullName>
    </recommendedName>
</protein>
<comment type="subcellular location">
    <subcellularLocation>
        <location evidence="1">Nucleus</location>
        <location evidence="1">Nucleolus</location>
    </subcellularLocation>
</comment>
<dbReference type="GO" id="GO:0005730">
    <property type="term" value="C:nucleolus"/>
    <property type="evidence" value="ECO:0007669"/>
    <property type="project" value="UniProtKB-SubCell"/>
</dbReference>
<evidence type="ECO:0000256" key="3">
    <source>
        <dbReference type="ARBA" id="ARBA00015522"/>
    </source>
</evidence>
<dbReference type="PANTHER" id="PTHR13243">
    <property type="entry name" value="HSPC111 PROTEIN-RELATED"/>
    <property type="match status" value="1"/>
</dbReference>
<organism evidence="5 6">
    <name type="scientific">Echinococcus canadensis</name>
    <dbReference type="NCBI Taxonomy" id="519352"/>
    <lineage>
        <taxon>Eukaryota</taxon>
        <taxon>Metazoa</taxon>
        <taxon>Spiralia</taxon>
        <taxon>Lophotrochozoa</taxon>
        <taxon>Platyhelminthes</taxon>
        <taxon>Cestoda</taxon>
        <taxon>Eucestoda</taxon>
        <taxon>Cyclophyllidea</taxon>
        <taxon>Taeniidae</taxon>
        <taxon>Echinococcus</taxon>
        <taxon>Echinococcus canadensis group</taxon>
    </lineage>
</organism>
<dbReference type="Pfam" id="PF09420">
    <property type="entry name" value="Nop16"/>
    <property type="match status" value="2"/>
</dbReference>
<evidence type="ECO:0000313" key="5">
    <source>
        <dbReference type="Proteomes" id="UP000887562"/>
    </source>
</evidence>
<dbReference type="GO" id="GO:0042273">
    <property type="term" value="P:ribosomal large subunit biogenesis"/>
    <property type="evidence" value="ECO:0007669"/>
    <property type="project" value="TreeGrafter"/>
</dbReference>
<comment type="similarity">
    <text evidence="2">Belongs to the NOP16 family.</text>
</comment>
<evidence type="ECO:0000256" key="2">
    <source>
        <dbReference type="ARBA" id="ARBA00008479"/>
    </source>
</evidence>
<keyword evidence="4" id="KW-0539">Nucleus</keyword>
<evidence type="ECO:0000256" key="4">
    <source>
        <dbReference type="ARBA" id="ARBA00023242"/>
    </source>
</evidence>
<keyword evidence="5" id="KW-1185">Reference proteome</keyword>
<dbReference type="InterPro" id="IPR019002">
    <property type="entry name" value="Ribosome_biogenesis_Nop16"/>
</dbReference>
<dbReference type="Proteomes" id="UP000887562">
    <property type="component" value="Unplaced"/>
</dbReference>
<reference evidence="6" key="1">
    <citation type="submission" date="2022-11" db="UniProtKB">
        <authorList>
            <consortium name="WormBaseParasite"/>
        </authorList>
    </citation>
    <scope>IDENTIFICATION</scope>
</reference>
<accession>A0A915EZ67</accession>
<proteinExistence type="inferred from homology"/>
<dbReference type="PANTHER" id="PTHR13243:SF1">
    <property type="entry name" value="NUCLEOLAR PROTEIN 16"/>
    <property type="match status" value="1"/>
</dbReference>
<evidence type="ECO:0000313" key="6">
    <source>
        <dbReference type="WBParaSite" id="maker-E.canG7_contigs_5163-snap-gene-0.10-mRNA-1"/>
    </source>
</evidence>
<sequence length="189" mass="22495">GSFVSINRLSSKSIGGILELVGFRCVMGRKSAYDYRKNRRKSLRKKKKRFIVQNSIIRKSWNDRLSIRANFNRIGLVFDPNETTCNTVDRKEEVEGLADPSVIRELKNVKKSKRKREKFISEDDRIFCIYLLELYGEDYGAMCRDSRNVYQLTPTQIERMIRIFRESKYYPRYLKDKSDNNLHVLELYE</sequence>
<evidence type="ECO:0000256" key="1">
    <source>
        <dbReference type="ARBA" id="ARBA00004604"/>
    </source>
</evidence>
<dbReference type="AlphaFoldDB" id="A0A915EZ67"/>